<dbReference type="PANTHER" id="PTHR31793:SF24">
    <property type="entry name" value="LONG-CHAIN ACYL-COA THIOESTERASE FADM"/>
    <property type="match status" value="1"/>
</dbReference>
<evidence type="ECO:0000313" key="2">
    <source>
        <dbReference type="Proteomes" id="UP000093355"/>
    </source>
</evidence>
<dbReference type="CDD" id="cd00586">
    <property type="entry name" value="4HBT"/>
    <property type="match status" value="1"/>
</dbReference>
<dbReference type="RefSeq" id="WP_067023014.1">
    <property type="nucleotide sequence ID" value="NZ_CP038256.1"/>
</dbReference>
<sequence>MTRLHVPVHLRWGDMDAFNHVNNATLVKILEEARIRAFWKHEDPAQRVDTAVFDQDMRVGEEGPYFTLIAKQGIEYLAPIPYQQAPLDIRLWFTRFGGSSAEIAYEVWGGPDDATLFGRATTVIVLVSQESGGPVRMPEALRAAWGPYLEEPVDQAVAR</sequence>
<gene>
    <name evidence="1" type="ORF">A7J15_00960</name>
</gene>
<dbReference type="SUPFAM" id="SSF54637">
    <property type="entry name" value="Thioesterase/thiol ester dehydrase-isomerase"/>
    <property type="match status" value="1"/>
</dbReference>
<protein>
    <submittedName>
        <fullName evidence="1">4-hydroxybenzoyl-CoA thioesterase</fullName>
    </submittedName>
</protein>
<accession>A0A1B9NGC3</accession>
<dbReference type="AlphaFoldDB" id="A0A1B9NGC3"/>
<dbReference type="PANTHER" id="PTHR31793">
    <property type="entry name" value="4-HYDROXYBENZOYL-COA THIOESTERASE FAMILY MEMBER"/>
    <property type="match status" value="1"/>
</dbReference>
<dbReference type="Gene3D" id="3.10.129.10">
    <property type="entry name" value="Hotdog Thioesterase"/>
    <property type="match status" value="1"/>
</dbReference>
<proteinExistence type="predicted"/>
<dbReference type="GO" id="GO:0047617">
    <property type="term" value="F:fatty acyl-CoA hydrolase activity"/>
    <property type="evidence" value="ECO:0007669"/>
    <property type="project" value="TreeGrafter"/>
</dbReference>
<keyword evidence="2" id="KW-1185">Reference proteome</keyword>
<evidence type="ECO:0000313" key="1">
    <source>
        <dbReference type="EMBL" id="OCG75657.1"/>
    </source>
</evidence>
<name>A0A1B9NGC3_9MICO</name>
<dbReference type="EMBL" id="LXMD01000012">
    <property type="protein sequence ID" value="OCG75657.1"/>
    <property type="molecule type" value="Genomic_DNA"/>
</dbReference>
<dbReference type="Pfam" id="PF13279">
    <property type="entry name" value="4HBT_2"/>
    <property type="match status" value="1"/>
</dbReference>
<dbReference type="Proteomes" id="UP000093355">
    <property type="component" value="Unassembled WGS sequence"/>
</dbReference>
<dbReference type="STRING" id="904291.A7J15_00960"/>
<dbReference type="OrthoDB" id="9799036at2"/>
<comment type="caution">
    <text evidence="1">The sequence shown here is derived from an EMBL/GenBank/DDBJ whole genome shotgun (WGS) entry which is preliminary data.</text>
</comment>
<dbReference type="InterPro" id="IPR050563">
    <property type="entry name" value="4-hydroxybenzoyl-CoA_TE"/>
</dbReference>
<dbReference type="InterPro" id="IPR029069">
    <property type="entry name" value="HotDog_dom_sf"/>
</dbReference>
<organism evidence="1 2">
    <name type="scientific">Microbacterium sediminis</name>
    <dbReference type="NCBI Taxonomy" id="904291"/>
    <lineage>
        <taxon>Bacteria</taxon>
        <taxon>Bacillati</taxon>
        <taxon>Actinomycetota</taxon>
        <taxon>Actinomycetes</taxon>
        <taxon>Micrococcales</taxon>
        <taxon>Microbacteriaceae</taxon>
        <taxon>Microbacterium</taxon>
    </lineage>
</organism>
<reference evidence="1 2" key="1">
    <citation type="submission" date="2016-05" db="EMBL/GenBank/DDBJ databases">
        <authorList>
            <person name="Lavstsen T."/>
            <person name="Jespersen J.S."/>
        </authorList>
    </citation>
    <scope>NUCLEOTIDE SEQUENCE [LARGE SCALE GENOMIC DNA]</scope>
    <source>
        <strain evidence="1 2">YLB-01</strain>
    </source>
</reference>